<gene>
    <name evidence="2" type="ORF">Zm00014a_004478</name>
</gene>
<reference evidence="2 3" key="1">
    <citation type="journal article" date="2018" name="Nat. Genet.">
        <title>Extensive intraspecific gene order and gene structural variations between Mo17 and other maize genomes.</title>
        <authorList>
            <person name="Sun S."/>
            <person name="Zhou Y."/>
            <person name="Chen J."/>
            <person name="Shi J."/>
            <person name="Zhao H."/>
            <person name="Zhao H."/>
            <person name="Song W."/>
            <person name="Zhang M."/>
            <person name="Cui Y."/>
            <person name="Dong X."/>
            <person name="Liu H."/>
            <person name="Ma X."/>
            <person name="Jiao Y."/>
            <person name="Wang B."/>
            <person name="Wei X."/>
            <person name="Stein J.C."/>
            <person name="Glaubitz J.C."/>
            <person name="Lu F."/>
            <person name="Yu G."/>
            <person name="Liang C."/>
            <person name="Fengler K."/>
            <person name="Li B."/>
            <person name="Rafalski A."/>
            <person name="Schnable P.S."/>
            <person name="Ware D.H."/>
            <person name="Buckler E.S."/>
            <person name="Lai J."/>
        </authorList>
    </citation>
    <scope>NUCLEOTIDE SEQUENCE [LARGE SCALE GENOMIC DNA]</scope>
    <source>
        <strain evidence="3">cv. Missouri 17</strain>
        <tissue evidence="2">Seedling</tissue>
    </source>
</reference>
<evidence type="ECO:0000313" key="3">
    <source>
        <dbReference type="Proteomes" id="UP000251960"/>
    </source>
</evidence>
<dbReference type="ExpressionAtlas" id="A0A3L6EE23">
    <property type="expression patterns" value="baseline and differential"/>
</dbReference>
<dbReference type="PANTHER" id="PTHR34956">
    <property type="entry name" value="OS05G0397300 PROTEIN"/>
    <property type="match status" value="1"/>
</dbReference>
<feature type="region of interest" description="Disordered" evidence="1">
    <location>
        <begin position="102"/>
        <end position="142"/>
    </location>
</feature>
<proteinExistence type="predicted"/>
<organism evidence="2 3">
    <name type="scientific">Zea mays</name>
    <name type="common">Maize</name>
    <dbReference type="NCBI Taxonomy" id="4577"/>
    <lineage>
        <taxon>Eukaryota</taxon>
        <taxon>Viridiplantae</taxon>
        <taxon>Streptophyta</taxon>
        <taxon>Embryophyta</taxon>
        <taxon>Tracheophyta</taxon>
        <taxon>Spermatophyta</taxon>
        <taxon>Magnoliopsida</taxon>
        <taxon>Liliopsida</taxon>
        <taxon>Poales</taxon>
        <taxon>Poaceae</taxon>
        <taxon>PACMAD clade</taxon>
        <taxon>Panicoideae</taxon>
        <taxon>Andropogonodae</taxon>
        <taxon>Andropogoneae</taxon>
        <taxon>Tripsacinae</taxon>
        <taxon>Zea</taxon>
    </lineage>
</organism>
<feature type="compositionally biased region" description="Low complexity" evidence="1">
    <location>
        <begin position="122"/>
        <end position="142"/>
    </location>
</feature>
<name>A0A3L6EE23_MAIZE</name>
<dbReference type="EMBL" id="NCVQ01000007">
    <property type="protein sequence ID" value="PWZ18838.1"/>
    <property type="molecule type" value="Genomic_DNA"/>
</dbReference>
<sequence length="142" mass="14730">MEVETMLDDDVFFAELSKRISLLITDDDEGADFAAAQFIPAAAAAAAPLQGFASRAHVPSQASLLAPPAYALYHYHHGASYGGDDSARAAWQQLQCGSKGTGVFIPRSTPGSAHPKKKGKSRGAAAKAARPAGAGAPPRKRV</sequence>
<dbReference type="Proteomes" id="UP000251960">
    <property type="component" value="Chromosome 6"/>
</dbReference>
<protein>
    <submittedName>
        <fullName evidence="2">Uncharacterized protein</fullName>
    </submittedName>
</protein>
<evidence type="ECO:0000313" key="2">
    <source>
        <dbReference type="EMBL" id="PWZ18838.1"/>
    </source>
</evidence>
<comment type="caution">
    <text evidence="2">The sequence shown here is derived from an EMBL/GenBank/DDBJ whole genome shotgun (WGS) entry which is preliminary data.</text>
</comment>
<evidence type="ECO:0000256" key="1">
    <source>
        <dbReference type="SAM" id="MobiDB-lite"/>
    </source>
</evidence>
<dbReference type="AlphaFoldDB" id="A0A3L6EE23"/>
<accession>A0A3L6EE23</accession>
<dbReference type="PANTHER" id="PTHR34956:SF2">
    <property type="entry name" value="OS05G0397300 PROTEIN"/>
    <property type="match status" value="1"/>
</dbReference>